<keyword evidence="3" id="KW-0819">tRNA processing</keyword>
<dbReference type="Gene3D" id="3.30.460.10">
    <property type="entry name" value="Beta Polymerase, domain 2"/>
    <property type="match status" value="1"/>
</dbReference>
<dbReference type="GO" id="GO:0016779">
    <property type="term" value="F:nucleotidyltransferase activity"/>
    <property type="evidence" value="ECO:0007669"/>
    <property type="project" value="UniProtKB-KW"/>
</dbReference>
<evidence type="ECO:0000256" key="5">
    <source>
        <dbReference type="ARBA" id="ARBA00022723"/>
    </source>
</evidence>
<dbReference type="OrthoDB" id="9805698at2"/>
<dbReference type="InterPro" id="IPR050264">
    <property type="entry name" value="Bact_CCA-adding_enz_type3_sf"/>
</dbReference>
<sequence length="483" mass="56240">MDTSLKHTNDNNTSWEQMSFDWDVPYQAIRILTILESHGWSAWIVGGWVRDMVMRQPSHDIDIATSASWQQSERLFCDSGCSVFRTGCKHGTITVVLDHYAFEVTTYRSETTYSDHRHPDSVTFVDSIQKDLARRDFTCNALAYHHERKLLDVYGGIDDIHAHILRCVGKADVRFAEDALRMLRALRFQATLHFVLDRDIQTALDRHYLELLRIAPERIGSEIIKLSTSGLFFRSLRTHEKIFTVCIPEFKELYKCLGDRDFSQYGNAETAITRCIPEDERFISMVLLISEALPVQVLQDFYKRLERFNVPRAQTMRIIREHEVLHKLIKEYICCDSKAQNSGRQNCMDDVRRCSMRKELISGLHYLLLKKSPDPYIEMFHLLTFARLYCRTFMKVPTHACIRIEDLRYMLWCIKQQKVPLSCKELAINGYDVMEVCNMSAGKGVACTLEHVLALVQEGRLVNSRCVLRAYLKNLKTYEHISR</sequence>
<dbReference type="RefSeq" id="WP_006302987.1">
    <property type="nucleotide sequence ID" value="NZ_ACGK02000001.1"/>
</dbReference>
<dbReference type="SUPFAM" id="SSF81891">
    <property type="entry name" value="Poly A polymerase C-terminal region-like"/>
    <property type="match status" value="1"/>
</dbReference>
<dbReference type="GO" id="GO:0046872">
    <property type="term" value="F:metal ion binding"/>
    <property type="evidence" value="ECO:0007669"/>
    <property type="project" value="UniProtKB-KW"/>
</dbReference>
<dbReference type="Proteomes" id="UP000005947">
    <property type="component" value="Unassembled WGS sequence"/>
</dbReference>
<dbReference type="GO" id="GO:0000049">
    <property type="term" value="F:tRNA binding"/>
    <property type="evidence" value="ECO:0007669"/>
    <property type="project" value="TreeGrafter"/>
</dbReference>
<proteinExistence type="inferred from homology"/>
<dbReference type="eggNOG" id="COG0617">
    <property type="taxonomic scope" value="Bacteria"/>
</dbReference>
<evidence type="ECO:0000256" key="1">
    <source>
        <dbReference type="ARBA" id="ARBA00001946"/>
    </source>
</evidence>
<dbReference type="InterPro" id="IPR002646">
    <property type="entry name" value="PolA_pol_head_dom"/>
</dbReference>
<dbReference type="CDD" id="cd05398">
    <property type="entry name" value="NT_ClassII-CCAase"/>
    <property type="match status" value="1"/>
</dbReference>
<comment type="similarity">
    <text evidence="7">Belongs to the tRNA nucleotidyltransferase/poly(A) polymerase family.</text>
</comment>
<dbReference type="Gene3D" id="1.10.3090.10">
    <property type="entry name" value="cca-adding enzyme, domain 2"/>
    <property type="match status" value="1"/>
</dbReference>
<dbReference type="EMBL" id="ACGK02000001">
    <property type="protein sequence ID" value="EGF23858.1"/>
    <property type="molecule type" value="Genomic_DNA"/>
</dbReference>
<evidence type="ECO:0000259" key="8">
    <source>
        <dbReference type="Pfam" id="PF01743"/>
    </source>
</evidence>
<evidence type="ECO:0000256" key="3">
    <source>
        <dbReference type="ARBA" id="ARBA00022694"/>
    </source>
</evidence>
<dbReference type="GeneID" id="93210406"/>
<dbReference type="PANTHER" id="PTHR46173:SF1">
    <property type="entry name" value="CCA TRNA NUCLEOTIDYLTRANSFERASE 1, MITOCHONDRIAL"/>
    <property type="match status" value="1"/>
</dbReference>
<evidence type="ECO:0000256" key="7">
    <source>
        <dbReference type="RuleBase" id="RU003953"/>
    </source>
</evidence>
<accession>F1T5C7</accession>
<dbReference type="AlphaFoldDB" id="F1T5C7"/>
<comment type="cofactor">
    <cofactor evidence="1">
        <name>Mg(2+)</name>
        <dbReference type="ChEBI" id="CHEBI:18420"/>
    </cofactor>
</comment>
<keyword evidence="5" id="KW-0479">Metal-binding</keyword>
<evidence type="ECO:0000256" key="2">
    <source>
        <dbReference type="ARBA" id="ARBA00022679"/>
    </source>
</evidence>
<gene>
    <name evidence="9" type="ORF">HMPREF0091_10805</name>
</gene>
<dbReference type="Gene3D" id="1.10.246.80">
    <property type="match status" value="1"/>
</dbReference>
<dbReference type="SUPFAM" id="SSF81301">
    <property type="entry name" value="Nucleotidyltransferase"/>
    <property type="match status" value="1"/>
</dbReference>
<organism evidence="9 10">
    <name type="scientific">Fannyhessea vaginae DSM 15829</name>
    <dbReference type="NCBI Taxonomy" id="525256"/>
    <lineage>
        <taxon>Bacteria</taxon>
        <taxon>Bacillati</taxon>
        <taxon>Actinomycetota</taxon>
        <taxon>Coriobacteriia</taxon>
        <taxon>Coriobacteriales</taxon>
        <taxon>Atopobiaceae</taxon>
        <taxon>Fannyhessea</taxon>
    </lineage>
</organism>
<keyword evidence="4" id="KW-0548">Nucleotidyltransferase</keyword>
<name>F1T5C7_9ACTN</name>
<evidence type="ECO:0000313" key="10">
    <source>
        <dbReference type="Proteomes" id="UP000005947"/>
    </source>
</evidence>
<keyword evidence="6" id="KW-0460">Magnesium</keyword>
<feature type="domain" description="Poly A polymerase head" evidence="8">
    <location>
        <begin position="42"/>
        <end position="166"/>
    </location>
</feature>
<dbReference type="InterPro" id="IPR043519">
    <property type="entry name" value="NT_sf"/>
</dbReference>
<evidence type="ECO:0000256" key="6">
    <source>
        <dbReference type="ARBA" id="ARBA00022842"/>
    </source>
</evidence>
<evidence type="ECO:0000256" key="4">
    <source>
        <dbReference type="ARBA" id="ARBA00022695"/>
    </source>
</evidence>
<keyword evidence="10" id="KW-1185">Reference proteome</keyword>
<protein>
    <submittedName>
        <fullName evidence="9">tRNA nucleotidyltransferase/poly(A) polymerase family protein</fullName>
    </submittedName>
</protein>
<reference evidence="9 10" key="1">
    <citation type="submission" date="2011-02" db="EMBL/GenBank/DDBJ databases">
        <authorList>
            <person name="Muzny D."/>
            <person name="Qin X."/>
            <person name="Buhay C."/>
            <person name="Dugan-Rocha S."/>
            <person name="Ding Y."/>
            <person name="Chen G."/>
            <person name="Hawes A."/>
            <person name="Holder M."/>
            <person name="Jhangiani S."/>
            <person name="Johnson A."/>
            <person name="Khan Z."/>
            <person name="Li Z."/>
            <person name="Liu W."/>
            <person name="Liu X."/>
            <person name="Perez L."/>
            <person name="Shen H."/>
            <person name="Wang Q."/>
            <person name="Watt J."/>
            <person name="Xi L."/>
            <person name="Xin Y."/>
            <person name="Zhou J."/>
            <person name="Deng J."/>
            <person name="Jiang H."/>
            <person name="Liu Y."/>
            <person name="Qu J."/>
            <person name="Song X.-Z."/>
            <person name="Zhang L."/>
            <person name="Villasana D."/>
            <person name="Johnson A."/>
            <person name="Liu J."/>
            <person name="Liyanage D."/>
            <person name="Lorensuhewa L."/>
            <person name="Robinson T."/>
            <person name="Song A."/>
            <person name="Song B.-B."/>
            <person name="Dinh H."/>
            <person name="Thornton R."/>
            <person name="Coyle M."/>
            <person name="Francisco L."/>
            <person name="Jackson L."/>
            <person name="Javaid M."/>
            <person name="Korchina V."/>
            <person name="Kovar C."/>
            <person name="Mata R."/>
            <person name="Mathew T."/>
            <person name="Ngo R."/>
            <person name="Nguyen L."/>
            <person name="Nguyen N."/>
            <person name="Okwuonu G."/>
            <person name="Ongeri F."/>
            <person name="Pham C."/>
            <person name="Simmons D."/>
            <person name="Wilczek-Boney K."/>
            <person name="Hale W."/>
            <person name="Jakkamsetti A."/>
            <person name="Pham P."/>
            <person name="Ruth R."/>
            <person name="San Lucas F."/>
            <person name="Warren J."/>
            <person name="Zhang J."/>
            <person name="Zhao Z."/>
            <person name="Zhou C."/>
            <person name="Zhu D."/>
            <person name="Lee S."/>
            <person name="Bess C."/>
            <person name="Blankenburg K."/>
            <person name="Forbes L."/>
            <person name="Fu Q."/>
            <person name="Gubbala S."/>
            <person name="Hirani K."/>
            <person name="Jayaseelan J.C."/>
            <person name="Lara F."/>
            <person name="Munidasa M."/>
            <person name="Palculict T."/>
            <person name="Patil S."/>
            <person name="Pu L.-L."/>
            <person name="Saada N."/>
            <person name="Tang L."/>
            <person name="Weissenberger G."/>
            <person name="Zhu Y."/>
            <person name="Hemphill L."/>
            <person name="Shang Y."/>
            <person name="Youmans B."/>
            <person name="Ayvaz T."/>
            <person name="Ross M."/>
            <person name="Santibanez J."/>
            <person name="Aqrawi P."/>
            <person name="Gross S."/>
            <person name="Joshi V."/>
            <person name="Fowler G."/>
            <person name="Nazareth L."/>
            <person name="Reid J."/>
            <person name="Worley K."/>
            <person name="Petrosino J."/>
            <person name="Highlander S."/>
            <person name="Gibbs R."/>
        </authorList>
    </citation>
    <scope>NUCLEOTIDE SEQUENCE [LARGE SCALE GENOMIC DNA]</scope>
    <source>
        <strain evidence="9 10">DSM 15829</strain>
    </source>
</reference>
<evidence type="ECO:0000313" key="9">
    <source>
        <dbReference type="EMBL" id="EGF23858.1"/>
    </source>
</evidence>
<keyword evidence="7" id="KW-0694">RNA-binding</keyword>
<keyword evidence="2 7" id="KW-0808">Transferase</keyword>
<dbReference type="PANTHER" id="PTHR46173">
    <property type="entry name" value="CCA TRNA NUCLEOTIDYLTRANSFERASE 1, MITOCHONDRIAL"/>
    <property type="match status" value="1"/>
</dbReference>
<dbReference type="GO" id="GO:0008033">
    <property type="term" value="P:tRNA processing"/>
    <property type="evidence" value="ECO:0007669"/>
    <property type="project" value="UniProtKB-KW"/>
</dbReference>
<comment type="caution">
    <text evidence="9">The sequence shown here is derived from an EMBL/GenBank/DDBJ whole genome shotgun (WGS) entry which is preliminary data.</text>
</comment>
<dbReference type="Pfam" id="PF01743">
    <property type="entry name" value="PolyA_pol"/>
    <property type="match status" value="1"/>
</dbReference>